<gene>
    <name evidence="1" type="ORF">SFRICE_014661</name>
</gene>
<sequence>MTSQVSCIAHMKFTCELTWIENPNEHQLDRKSARLITSPAHDKILAQPPGQVKKEKIYSF</sequence>
<dbReference type="EMBL" id="ODYU01000311">
    <property type="protein sequence ID" value="SOQ34827.1"/>
    <property type="molecule type" value="Genomic_DNA"/>
</dbReference>
<protein>
    <submittedName>
        <fullName evidence="1">SFRICE_014661</fullName>
    </submittedName>
</protein>
<proteinExistence type="predicted"/>
<organism evidence="1">
    <name type="scientific">Spodoptera frugiperda</name>
    <name type="common">Fall armyworm</name>
    <dbReference type="NCBI Taxonomy" id="7108"/>
    <lineage>
        <taxon>Eukaryota</taxon>
        <taxon>Metazoa</taxon>
        <taxon>Ecdysozoa</taxon>
        <taxon>Arthropoda</taxon>
        <taxon>Hexapoda</taxon>
        <taxon>Insecta</taxon>
        <taxon>Pterygota</taxon>
        <taxon>Neoptera</taxon>
        <taxon>Endopterygota</taxon>
        <taxon>Lepidoptera</taxon>
        <taxon>Glossata</taxon>
        <taxon>Ditrysia</taxon>
        <taxon>Noctuoidea</taxon>
        <taxon>Noctuidae</taxon>
        <taxon>Amphipyrinae</taxon>
        <taxon>Spodoptera</taxon>
    </lineage>
</organism>
<name>A0A2H1V1W3_SPOFR</name>
<evidence type="ECO:0000313" key="1">
    <source>
        <dbReference type="EMBL" id="SOQ34827.1"/>
    </source>
</evidence>
<accession>A0A2H1V1W3</accession>
<reference evidence="1" key="1">
    <citation type="submission" date="2016-07" db="EMBL/GenBank/DDBJ databases">
        <authorList>
            <person name="Bretaudeau A."/>
        </authorList>
    </citation>
    <scope>NUCLEOTIDE SEQUENCE</scope>
    <source>
        <strain evidence="1">Rice</strain>
        <tissue evidence="1">Whole body</tissue>
    </source>
</reference>
<dbReference type="AlphaFoldDB" id="A0A2H1V1W3"/>